<accession>A0ABX8CBK3</accession>
<protein>
    <recommendedName>
        <fullName evidence="5">Lipoprotein</fullName>
    </recommendedName>
</protein>
<feature type="signal peptide" evidence="2">
    <location>
        <begin position="1"/>
        <end position="20"/>
    </location>
</feature>
<dbReference type="EMBL" id="CP074132">
    <property type="protein sequence ID" value="QUX31834.1"/>
    <property type="molecule type" value="Genomic_DNA"/>
</dbReference>
<evidence type="ECO:0000313" key="4">
    <source>
        <dbReference type="Proteomes" id="UP000678016"/>
    </source>
</evidence>
<evidence type="ECO:0000256" key="2">
    <source>
        <dbReference type="SAM" id="SignalP"/>
    </source>
</evidence>
<sequence length="137" mass="13726">MVRSLTAVLLLAAVTACAGADGGADDGAAPSSSPLPSAAETVTQSPPSSPSPSPSESSAADSGEDATADVCGRAVEAAQARESGAVQLAESGERLTLMAVAAAPAIEDEVLQIYNDNYDQPQEAVSLIADWCEENGY</sequence>
<gene>
    <name evidence="3" type="ORF">KGD83_18270</name>
</gene>
<dbReference type="PROSITE" id="PS51257">
    <property type="entry name" value="PROKAR_LIPOPROTEIN"/>
    <property type="match status" value="1"/>
</dbReference>
<dbReference type="Proteomes" id="UP000678016">
    <property type="component" value="Chromosome"/>
</dbReference>
<reference evidence="4" key="1">
    <citation type="submission" date="2021-05" db="EMBL/GenBank/DDBJ databases">
        <title>Direct Submission.</title>
        <authorList>
            <person name="Li K."/>
            <person name="Gao J."/>
        </authorList>
    </citation>
    <scope>NUCLEOTIDE SEQUENCE [LARGE SCALE GENOMIC DNA]</scope>
    <source>
        <strain evidence="4">HDS12</strain>
    </source>
</reference>
<organism evidence="3 4">
    <name type="scientific">Nocardiopsis akebiae</name>
    <dbReference type="NCBI Taxonomy" id="2831968"/>
    <lineage>
        <taxon>Bacteria</taxon>
        <taxon>Bacillati</taxon>
        <taxon>Actinomycetota</taxon>
        <taxon>Actinomycetes</taxon>
        <taxon>Streptosporangiales</taxon>
        <taxon>Nocardiopsidaceae</taxon>
        <taxon>Nocardiopsis</taxon>
    </lineage>
</organism>
<evidence type="ECO:0000313" key="3">
    <source>
        <dbReference type="EMBL" id="QUX31834.1"/>
    </source>
</evidence>
<proteinExistence type="predicted"/>
<keyword evidence="4" id="KW-1185">Reference proteome</keyword>
<feature type="region of interest" description="Disordered" evidence="1">
    <location>
        <begin position="21"/>
        <end position="70"/>
    </location>
</feature>
<feature type="compositionally biased region" description="Low complexity" evidence="1">
    <location>
        <begin position="26"/>
        <end position="39"/>
    </location>
</feature>
<evidence type="ECO:0000256" key="1">
    <source>
        <dbReference type="SAM" id="MobiDB-lite"/>
    </source>
</evidence>
<feature type="chain" id="PRO_5046759313" description="Lipoprotein" evidence="2">
    <location>
        <begin position="21"/>
        <end position="137"/>
    </location>
</feature>
<evidence type="ECO:0008006" key="5">
    <source>
        <dbReference type="Google" id="ProtNLM"/>
    </source>
</evidence>
<name>A0ABX8CBK3_9ACTN</name>
<keyword evidence="2" id="KW-0732">Signal</keyword>